<evidence type="ECO:0000256" key="3">
    <source>
        <dbReference type="ARBA" id="ARBA00022630"/>
    </source>
</evidence>
<comment type="caution">
    <text evidence="6">The sequence shown here is derived from an EMBL/GenBank/DDBJ whole genome shotgun (WGS) entry which is preliminary data.</text>
</comment>
<comment type="cofactor">
    <cofactor evidence="1">
        <name>FAD</name>
        <dbReference type="ChEBI" id="CHEBI:57692"/>
    </cofactor>
</comment>
<name>A0AAW9S7K5_9BACT</name>
<dbReference type="PANTHER" id="PTHR13847:SF286">
    <property type="entry name" value="D-AMINO ACID DEHYDROGENASE"/>
    <property type="match status" value="1"/>
</dbReference>
<sequence length="424" mass="46974">MNASNHPKTIIIGGGIVGLCCAYYLKKQGREVIIIEKNSAENTSACSYGNAGLLVPSHFIPLAAPGVIAQGIKWMFNARSPLYVHPRLDRKLLAWMWNFHKSATTQHVQQSAPLLRDLNQLSKSLYREMIAEENLDVSLSEKGLLMVCKTEKYLEEERKTAEQANNIGIEARMLNVEELHELEPQLAIDALGASYYPGDAHFTPQRMMKALRNYLLENGVDILYHTTVQDFQRSGNQLKSILTDKKEHIQADEVILATGSWTGKLAQKLSLTIPVQAGKGYSFETDNSVLPLTIPSILTEAKIAITPMEGEVRFAGTMELGTFTATINHKRLNTIKQSIPHYYPEVTIEKLDSIKPWSGLRPCSPDGLPYIGRSKHISNLIVASGHAMMGMSLGAVTGKLVSEIALRQTPSLPLDLLKVDRFGK</sequence>
<dbReference type="EMBL" id="JBDKWZ010000009">
    <property type="protein sequence ID" value="MEN7549487.1"/>
    <property type="molecule type" value="Genomic_DNA"/>
</dbReference>
<evidence type="ECO:0000256" key="1">
    <source>
        <dbReference type="ARBA" id="ARBA00001974"/>
    </source>
</evidence>
<dbReference type="InterPro" id="IPR036188">
    <property type="entry name" value="FAD/NAD-bd_sf"/>
</dbReference>
<feature type="domain" description="FAD dependent oxidoreductase" evidence="5">
    <location>
        <begin position="9"/>
        <end position="403"/>
    </location>
</feature>
<protein>
    <submittedName>
        <fullName evidence="6">FAD-dependent oxidoreductase</fullName>
    </submittedName>
</protein>
<dbReference type="SUPFAM" id="SSF54373">
    <property type="entry name" value="FAD-linked reductases, C-terminal domain"/>
    <property type="match status" value="1"/>
</dbReference>
<dbReference type="Gene3D" id="3.50.50.60">
    <property type="entry name" value="FAD/NAD(P)-binding domain"/>
    <property type="match status" value="2"/>
</dbReference>
<dbReference type="RefSeq" id="WP_346822266.1">
    <property type="nucleotide sequence ID" value="NZ_JBDKWZ010000009.1"/>
</dbReference>
<organism evidence="6 7">
    <name type="scientific">Rapidithrix thailandica</name>
    <dbReference type="NCBI Taxonomy" id="413964"/>
    <lineage>
        <taxon>Bacteria</taxon>
        <taxon>Pseudomonadati</taxon>
        <taxon>Bacteroidota</taxon>
        <taxon>Cytophagia</taxon>
        <taxon>Cytophagales</taxon>
        <taxon>Flammeovirgaceae</taxon>
        <taxon>Rapidithrix</taxon>
    </lineage>
</organism>
<keyword evidence="7" id="KW-1185">Reference proteome</keyword>
<keyword evidence="4" id="KW-0560">Oxidoreductase</keyword>
<evidence type="ECO:0000313" key="7">
    <source>
        <dbReference type="Proteomes" id="UP001403385"/>
    </source>
</evidence>
<comment type="similarity">
    <text evidence="2">Belongs to the DadA oxidoreductase family.</text>
</comment>
<dbReference type="Pfam" id="PF01266">
    <property type="entry name" value="DAO"/>
    <property type="match status" value="1"/>
</dbReference>
<proteinExistence type="inferred from homology"/>
<keyword evidence="3" id="KW-0285">Flavoprotein</keyword>
<evidence type="ECO:0000256" key="4">
    <source>
        <dbReference type="ARBA" id="ARBA00023002"/>
    </source>
</evidence>
<dbReference type="GO" id="GO:0016491">
    <property type="term" value="F:oxidoreductase activity"/>
    <property type="evidence" value="ECO:0007669"/>
    <property type="project" value="UniProtKB-KW"/>
</dbReference>
<evidence type="ECO:0000259" key="5">
    <source>
        <dbReference type="Pfam" id="PF01266"/>
    </source>
</evidence>
<dbReference type="Gene3D" id="3.30.9.10">
    <property type="entry name" value="D-Amino Acid Oxidase, subunit A, domain 2"/>
    <property type="match status" value="1"/>
</dbReference>
<dbReference type="GO" id="GO:0005737">
    <property type="term" value="C:cytoplasm"/>
    <property type="evidence" value="ECO:0007669"/>
    <property type="project" value="TreeGrafter"/>
</dbReference>
<evidence type="ECO:0000313" key="6">
    <source>
        <dbReference type="EMBL" id="MEN7549487.1"/>
    </source>
</evidence>
<accession>A0AAW9S7K5</accession>
<evidence type="ECO:0000256" key="2">
    <source>
        <dbReference type="ARBA" id="ARBA00009410"/>
    </source>
</evidence>
<reference evidence="6 7" key="1">
    <citation type="submission" date="2024-04" db="EMBL/GenBank/DDBJ databases">
        <title>Novel genus in family Flammeovirgaceae.</title>
        <authorList>
            <person name="Nguyen T.H."/>
            <person name="Vuong T.Q."/>
            <person name="Le H."/>
            <person name="Kim S.-G."/>
        </authorList>
    </citation>
    <scope>NUCLEOTIDE SEQUENCE [LARGE SCALE GENOMIC DNA]</scope>
    <source>
        <strain evidence="6 7">JCM 23209</strain>
    </source>
</reference>
<dbReference type="InterPro" id="IPR006076">
    <property type="entry name" value="FAD-dep_OxRdtase"/>
</dbReference>
<gene>
    <name evidence="6" type="ORF">AAG747_16305</name>
</gene>
<dbReference type="Proteomes" id="UP001403385">
    <property type="component" value="Unassembled WGS sequence"/>
</dbReference>
<dbReference type="PANTHER" id="PTHR13847">
    <property type="entry name" value="SARCOSINE DEHYDROGENASE-RELATED"/>
    <property type="match status" value="1"/>
</dbReference>
<dbReference type="SUPFAM" id="SSF51905">
    <property type="entry name" value="FAD/NAD(P)-binding domain"/>
    <property type="match status" value="1"/>
</dbReference>
<dbReference type="AlphaFoldDB" id="A0AAW9S7K5"/>